<dbReference type="SUPFAM" id="SSF48371">
    <property type="entry name" value="ARM repeat"/>
    <property type="match status" value="1"/>
</dbReference>
<feature type="region of interest" description="Disordered" evidence="2">
    <location>
        <begin position="250"/>
        <end position="274"/>
    </location>
</feature>
<evidence type="ECO:0000256" key="1">
    <source>
        <dbReference type="ARBA" id="ARBA00011012"/>
    </source>
</evidence>
<dbReference type="SMART" id="SM00220">
    <property type="entry name" value="S_TKc"/>
    <property type="match status" value="1"/>
</dbReference>
<dbReference type="PANTHER" id="PTHR10182:SF3">
    <property type="entry name" value="PROTEIN MO25"/>
    <property type="match status" value="1"/>
</dbReference>
<evidence type="ECO:0000313" key="5">
    <source>
        <dbReference type="Proteomes" id="UP001367316"/>
    </source>
</evidence>
<comment type="caution">
    <text evidence="4">The sequence shown here is derived from an EMBL/GenBank/DDBJ whole genome shotgun (WGS) entry which is preliminary data.</text>
</comment>
<feature type="domain" description="Protein kinase" evidence="3">
    <location>
        <begin position="1"/>
        <end position="264"/>
    </location>
</feature>
<dbReference type="InterPro" id="IPR016024">
    <property type="entry name" value="ARM-type_fold"/>
</dbReference>
<dbReference type="PANTHER" id="PTHR10182">
    <property type="entry name" value="CALCIUM-BINDING PROTEIN 39-RELATED"/>
    <property type="match status" value="1"/>
</dbReference>
<dbReference type="Gene3D" id="1.10.510.10">
    <property type="entry name" value="Transferase(Phosphotransferase) domain 1"/>
    <property type="match status" value="1"/>
</dbReference>
<dbReference type="Pfam" id="PF00069">
    <property type="entry name" value="Pkinase"/>
    <property type="match status" value="1"/>
</dbReference>
<dbReference type="Pfam" id="PF08569">
    <property type="entry name" value="Mo25"/>
    <property type="match status" value="1"/>
</dbReference>
<sequence length="632" mass="71164">MNAPHDSEREARIMLKAKSEEKNILPLLETFALSGGRFVLVFEYMAWDLDQLLQQQISSRVQIKSIIKDLFSALDHIHSLGILHRDVKPSNILLRSPSGPAFLADFGIAWLGGDKASEPADQKITDVGTTHYRAPELLFGNHRYGPSLDVWAAGCVVAEAACLDGKSLFDSGELGSDLALIQSHFKTLGTPNLEVWPGAKDCNDWGKMEFYQYAPKPWEEVLPSCDGHARDLVSKLVAYESTTRLTAAEPGRLFQDASTSNPLRPQGSSRNNMDLVRSTKETLMRVADEDKPQANRAEEDLARNLAQMKMMLSGTPDADVSPEQVYQLVNLICSEDVLLLLAQNIHKLPFEARKDTQLIISNAFRYKLPGQPQTEPPAMHHILSNRPEVIIELCYGYERRESAMACGGVLREALKHDAVAALILYDEPDRRGKDMLAHIDPTVPSTGQGVFWKFFEWIDRGAFEACADAFNTFRVLVADYLQVNFERFFKTYNTVLVQSESYVTKRQSIKLLGELLLDRANYNVMTQYVASGDNLKIIMKLLRDDRRMINYEGFHVFKVFVANPNKSLAVQKILINNRDRLLRFLPSFLDDRTDDDQFTDEKSFLVRQIELLPPVPTVPGQQGQQGQQAGQA</sequence>
<comment type="similarity">
    <text evidence="1">Belongs to the Mo25 family.</text>
</comment>
<protein>
    <submittedName>
        <fullName evidence="4">Mo25-like-domain-containing protein</fullName>
    </submittedName>
</protein>
<proteinExistence type="inferred from homology"/>
<dbReference type="SUPFAM" id="SSF56112">
    <property type="entry name" value="Protein kinase-like (PK-like)"/>
    <property type="match status" value="1"/>
</dbReference>
<dbReference type="Proteomes" id="UP001367316">
    <property type="component" value="Unassembled WGS sequence"/>
</dbReference>
<dbReference type="EMBL" id="JBBPBF010000003">
    <property type="protein sequence ID" value="KAK7614609.1"/>
    <property type="molecule type" value="Genomic_DNA"/>
</dbReference>
<dbReference type="InterPro" id="IPR000719">
    <property type="entry name" value="Prot_kinase_dom"/>
</dbReference>
<evidence type="ECO:0000259" key="3">
    <source>
        <dbReference type="PROSITE" id="PS50011"/>
    </source>
</evidence>
<dbReference type="Gene3D" id="3.30.200.20">
    <property type="entry name" value="Phosphorylase Kinase, domain 1"/>
    <property type="match status" value="1"/>
</dbReference>
<feature type="compositionally biased region" description="Polar residues" evidence="2">
    <location>
        <begin position="256"/>
        <end position="272"/>
    </location>
</feature>
<dbReference type="Gene3D" id="1.25.10.10">
    <property type="entry name" value="Leucine-rich Repeat Variant"/>
    <property type="match status" value="1"/>
</dbReference>
<dbReference type="InterPro" id="IPR011009">
    <property type="entry name" value="Kinase-like_dom_sf"/>
</dbReference>
<keyword evidence="5" id="KW-1185">Reference proteome</keyword>
<evidence type="ECO:0000256" key="2">
    <source>
        <dbReference type="SAM" id="MobiDB-lite"/>
    </source>
</evidence>
<gene>
    <name evidence="4" type="ORF">JOL62DRAFT_590064</name>
</gene>
<dbReference type="InterPro" id="IPR011989">
    <property type="entry name" value="ARM-like"/>
</dbReference>
<dbReference type="InterPro" id="IPR008271">
    <property type="entry name" value="Ser/Thr_kinase_AS"/>
</dbReference>
<accession>A0ABR1NIA3</accession>
<dbReference type="InterPro" id="IPR013878">
    <property type="entry name" value="Mo25"/>
</dbReference>
<reference evidence="4 5" key="1">
    <citation type="submission" date="2024-04" db="EMBL/GenBank/DDBJ databases">
        <title>Phyllosticta paracitricarpa is synonymous to the EU quarantine fungus P. citricarpa based on phylogenomic analyses.</title>
        <authorList>
            <consortium name="Lawrence Berkeley National Laboratory"/>
            <person name="Van ingen-buijs V.A."/>
            <person name="Van westerhoven A.C."/>
            <person name="Haridas S."/>
            <person name="Skiadas P."/>
            <person name="Martin F."/>
            <person name="Groenewald J.Z."/>
            <person name="Crous P.W."/>
            <person name="Seidl M.F."/>
        </authorList>
    </citation>
    <scope>NUCLEOTIDE SEQUENCE [LARGE SCALE GENOMIC DNA]</scope>
    <source>
        <strain evidence="4 5">CBS 141358</strain>
    </source>
</reference>
<organism evidence="4 5">
    <name type="scientific">Phyllosticta paracitricarpa</name>
    <dbReference type="NCBI Taxonomy" id="2016321"/>
    <lineage>
        <taxon>Eukaryota</taxon>
        <taxon>Fungi</taxon>
        <taxon>Dikarya</taxon>
        <taxon>Ascomycota</taxon>
        <taxon>Pezizomycotina</taxon>
        <taxon>Dothideomycetes</taxon>
        <taxon>Dothideomycetes incertae sedis</taxon>
        <taxon>Botryosphaeriales</taxon>
        <taxon>Phyllostictaceae</taxon>
        <taxon>Phyllosticta</taxon>
    </lineage>
</organism>
<dbReference type="PROSITE" id="PS50011">
    <property type="entry name" value="PROTEIN_KINASE_DOM"/>
    <property type="match status" value="1"/>
</dbReference>
<evidence type="ECO:0000313" key="4">
    <source>
        <dbReference type="EMBL" id="KAK7614609.1"/>
    </source>
</evidence>
<dbReference type="PROSITE" id="PS00108">
    <property type="entry name" value="PROTEIN_KINASE_ST"/>
    <property type="match status" value="1"/>
</dbReference>
<name>A0ABR1NIA3_9PEZI</name>